<evidence type="ECO:0000313" key="1">
    <source>
        <dbReference type="EMBL" id="KFD69766.1"/>
    </source>
</evidence>
<organism evidence="1">
    <name type="scientific">Trichuris suis</name>
    <name type="common">pig whipworm</name>
    <dbReference type="NCBI Taxonomy" id="68888"/>
    <lineage>
        <taxon>Eukaryota</taxon>
        <taxon>Metazoa</taxon>
        <taxon>Ecdysozoa</taxon>
        <taxon>Nematoda</taxon>
        <taxon>Enoplea</taxon>
        <taxon>Dorylaimia</taxon>
        <taxon>Trichinellida</taxon>
        <taxon>Trichuridae</taxon>
        <taxon>Trichuris</taxon>
    </lineage>
</organism>
<name>A0A085NJX0_9BILA</name>
<feature type="non-terminal residue" evidence="1">
    <location>
        <position position="1"/>
    </location>
</feature>
<proteinExistence type="predicted"/>
<accession>A0A085NJX0</accession>
<dbReference type="EMBL" id="KL367493">
    <property type="protein sequence ID" value="KFD69766.1"/>
    <property type="molecule type" value="Genomic_DNA"/>
</dbReference>
<reference evidence="1" key="1">
    <citation type="journal article" date="2014" name="Nat. Genet.">
        <title>Genome and transcriptome of the porcine whipworm Trichuris suis.</title>
        <authorList>
            <person name="Jex A.R."/>
            <person name="Nejsum P."/>
            <person name="Schwarz E.M."/>
            <person name="Hu L."/>
            <person name="Young N.D."/>
            <person name="Hall R.S."/>
            <person name="Korhonen P.K."/>
            <person name="Liao S."/>
            <person name="Thamsborg S."/>
            <person name="Xia J."/>
            <person name="Xu P."/>
            <person name="Wang S."/>
            <person name="Scheerlinck J.P."/>
            <person name="Hofmann A."/>
            <person name="Sternberg P.W."/>
            <person name="Wang J."/>
            <person name="Gasser R.B."/>
        </authorList>
    </citation>
    <scope>NUCLEOTIDE SEQUENCE [LARGE SCALE GENOMIC DNA]</scope>
    <source>
        <strain evidence="1">DCEP-RM93F</strain>
    </source>
</reference>
<gene>
    <name evidence="1" type="ORF">M514_18151</name>
</gene>
<protein>
    <submittedName>
        <fullName evidence="1">Uncharacterized protein</fullName>
    </submittedName>
</protein>
<dbReference type="AlphaFoldDB" id="A0A085NJX0"/>
<sequence length="92" mass="10234">AFSRDRLCVIPSISDFQAFLSSVSSPGLAKLRFVASVIPSIHLNFGRPLRLLPSSIRSIRLFSKESRNLIKWPKYCSCSFSIALSSDECVLV</sequence>
<dbReference type="Proteomes" id="UP000030758">
    <property type="component" value="Unassembled WGS sequence"/>
</dbReference>